<organism evidence="1 2">
    <name type="scientific">Hypsizygus marmoreus</name>
    <name type="common">White beech mushroom</name>
    <name type="synonym">Agaricus marmoreus</name>
    <dbReference type="NCBI Taxonomy" id="39966"/>
    <lineage>
        <taxon>Eukaryota</taxon>
        <taxon>Fungi</taxon>
        <taxon>Dikarya</taxon>
        <taxon>Basidiomycota</taxon>
        <taxon>Agaricomycotina</taxon>
        <taxon>Agaricomycetes</taxon>
        <taxon>Agaricomycetidae</taxon>
        <taxon>Agaricales</taxon>
        <taxon>Tricholomatineae</taxon>
        <taxon>Lyophyllaceae</taxon>
        <taxon>Hypsizygus</taxon>
    </lineage>
</organism>
<evidence type="ECO:0000313" key="1">
    <source>
        <dbReference type="EMBL" id="RDB21756.1"/>
    </source>
</evidence>
<dbReference type="InParanoid" id="A0A369JSL3"/>
<dbReference type="InterPro" id="IPR059179">
    <property type="entry name" value="MLKL-like_MCAfunc"/>
</dbReference>
<reference evidence="1" key="1">
    <citation type="submission" date="2018-04" db="EMBL/GenBank/DDBJ databases">
        <title>Whole genome sequencing of Hypsizygus marmoreus.</title>
        <authorList>
            <person name="Choi I.-G."/>
            <person name="Min B."/>
            <person name="Kim J.-G."/>
            <person name="Kim S."/>
            <person name="Oh Y.-L."/>
            <person name="Kong W.-S."/>
            <person name="Park H."/>
            <person name="Jeong J."/>
            <person name="Song E.-S."/>
        </authorList>
    </citation>
    <scope>NUCLEOTIDE SEQUENCE [LARGE SCALE GENOMIC DNA]</scope>
    <source>
        <strain evidence="1">51987-8</strain>
    </source>
</reference>
<protein>
    <submittedName>
        <fullName evidence="1">Uncharacterized protein</fullName>
    </submittedName>
</protein>
<accession>A0A369JSL3</accession>
<dbReference type="STRING" id="39966.A0A369JSL3"/>
<dbReference type="EMBL" id="LUEZ02000053">
    <property type="protein sequence ID" value="RDB21756.1"/>
    <property type="molecule type" value="Genomic_DNA"/>
</dbReference>
<comment type="caution">
    <text evidence="1">The sequence shown here is derived from an EMBL/GenBank/DDBJ whole genome shotgun (WGS) entry which is preliminary data.</text>
</comment>
<dbReference type="AlphaFoldDB" id="A0A369JSL3"/>
<evidence type="ECO:0000313" key="2">
    <source>
        <dbReference type="Proteomes" id="UP000076154"/>
    </source>
</evidence>
<proteinExistence type="predicted"/>
<dbReference type="GO" id="GO:0007166">
    <property type="term" value="P:cell surface receptor signaling pathway"/>
    <property type="evidence" value="ECO:0007669"/>
    <property type="project" value="InterPro"/>
</dbReference>
<dbReference type="CDD" id="cd21037">
    <property type="entry name" value="MLKL_NTD"/>
    <property type="match status" value="1"/>
</dbReference>
<dbReference type="Proteomes" id="UP000076154">
    <property type="component" value="Unassembled WGS sequence"/>
</dbReference>
<keyword evidence="2" id="KW-1185">Reference proteome</keyword>
<dbReference type="Gene3D" id="1.20.930.20">
    <property type="entry name" value="Adaptor protein Cbl, N-terminal domain"/>
    <property type="match status" value="1"/>
</dbReference>
<gene>
    <name evidence="1" type="ORF">Hypma_010921</name>
</gene>
<sequence length="197" mass="22494">MCYSDIRPYGPHLPEGYEARRPIFDVRGWSYARDQIKRAIQDFQFQSVAVKHLPFIADIVDETCLVAEDAIELSPVAELAPAVRLVLHIWSILQLVSSNKEANFDLIANCAALISVLRKAGMTRHPGIIGALADPIKELIWVLTGICHLFEEHLSSSWFTRYVKRDALKREVRRCEERIGYVQQLCLMDLMILRCVS</sequence>
<name>A0A369JSL3_HYPMA</name>
<dbReference type="InterPro" id="IPR036537">
    <property type="entry name" value="Adaptor_Cbl_N_dom_sf"/>
</dbReference>